<dbReference type="RefSeq" id="WP_330197181.1">
    <property type="nucleotide sequence ID" value="NZ_JAZDRO010000007.1"/>
</dbReference>
<protein>
    <recommendedName>
        <fullName evidence="5">Ricin B lectin domain-containing protein</fullName>
    </recommendedName>
</protein>
<name>A0ABU7M1B4_9PROT</name>
<keyword evidence="4" id="KW-1185">Reference proteome</keyword>
<accession>A0ABU7M1B4</accession>
<proteinExistence type="predicted"/>
<evidence type="ECO:0008006" key="5">
    <source>
        <dbReference type="Google" id="ProtNLM"/>
    </source>
</evidence>
<gene>
    <name evidence="3" type="ORF">V0U35_13085</name>
</gene>
<keyword evidence="2" id="KW-0732">Signal</keyword>
<reference evidence="3 4" key="1">
    <citation type="submission" date="2024-01" db="EMBL/GenBank/DDBJ databases">
        <title>Hyphobacterium bacterium isolated from marine sediment.</title>
        <authorList>
            <person name="Zhao S."/>
        </authorList>
    </citation>
    <scope>NUCLEOTIDE SEQUENCE [LARGE SCALE GENOMIC DNA]</scope>
    <source>
        <strain evidence="3 4">Y60-23</strain>
    </source>
</reference>
<dbReference type="EMBL" id="JAZDRO010000007">
    <property type="protein sequence ID" value="MEE2567612.1"/>
    <property type="molecule type" value="Genomic_DNA"/>
</dbReference>
<comment type="caution">
    <text evidence="3">The sequence shown here is derived from an EMBL/GenBank/DDBJ whole genome shotgun (WGS) entry which is preliminary data.</text>
</comment>
<evidence type="ECO:0000256" key="2">
    <source>
        <dbReference type="SAM" id="SignalP"/>
    </source>
</evidence>
<evidence type="ECO:0000313" key="3">
    <source>
        <dbReference type="EMBL" id="MEE2567612.1"/>
    </source>
</evidence>
<feature type="chain" id="PRO_5046159219" description="Ricin B lectin domain-containing protein" evidence="2">
    <location>
        <begin position="24"/>
        <end position="375"/>
    </location>
</feature>
<dbReference type="Proteomes" id="UP001310692">
    <property type="component" value="Unassembled WGS sequence"/>
</dbReference>
<feature type="region of interest" description="Disordered" evidence="1">
    <location>
        <begin position="215"/>
        <end position="235"/>
    </location>
</feature>
<evidence type="ECO:0000313" key="4">
    <source>
        <dbReference type="Proteomes" id="UP001310692"/>
    </source>
</evidence>
<feature type="signal peptide" evidence="2">
    <location>
        <begin position="1"/>
        <end position="23"/>
    </location>
</feature>
<sequence>MRRVVLPIFCVGSLLVLPTGASAAAQSVETVTFRVPVEVTDIRYLSSVNVRCAIQDGTRTEPLDLEDWSNSHMISNLVRWRLWSPDFGRCVSDPTSEEATRRCMTEGEGGGYSWSGVIEVPIHDFQGGRIRVAEAENYSCKAVVHYDTEPDVAGEAGLEDGLCAGFFENPFSIDARERYQVFTGGDIAEAELCSEGRFDPSAGVITVERQFIRDGEYDGEPGAGSSGSGASTPATINPALAERLPDNATLSSRVGQVARTQVTAPLLTQSAGASGDRTCHDAVQGRIAWNQSGNTQWADANVNALCEGAESSDQPAACFDRVMHQGVERAGGGQWRWQEVRDLCRGSRNAGDRIACYESRVASGASLSDAISSCN</sequence>
<organism evidence="3 4">
    <name type="scientific">Hyphobacterium marinum</name>
    <dbReference type="NCBI Taxonomy" id="3116574"/>
    <lineage>
        <taxon>Bacteria</taxon>
        <taxon>Pseudomonadati</taxon>
        <taxon>Pseudomonadota</taxon>
        <taxon>Alphaproteobacteria</taxon>
        <taxon>Maricaulales</taxon>
        <taxon>Maricaulaceae</taxon>
        <taxon>Hyphobacterium</taxon>
    </lineage>
</organism>
<evidence type="ECO:0000256" key="1">
    <source>
        <dbReference type="SAM" id="MobiDB-lite"/>
    </source>
</evidence>